<dbReference type="Proteomes" id="UP000308836">
    <property type="component" value="Unassembled WGS sequence"/>
</dbReference>
<proteinExistence type="predicted"/>
<reference evidence="1" key="1">
    <citation type="submission" date="2019-04" db="EMBL/GenBank/DDBJ databases">
        <title>Microbes associate with the intestines of laboratory mice.</title>
        <authorList>
            <person name="Navarre W."/>
            <person name="Wong E."/>
            <person name="Huang K."/>
            <person name="Tropini C."/>
            <person name="Ng K."/>
            <person name="Yu B."/>
        </authorList>
    </citation>
    <scope>NUCLEOTIDE SEQUENCE</scope>
    <source>
        <strain evidence="1">NM09_H32</strain>
    </source>
</reference>
<evidence type="ECO:0000313" key="2">
    <source>
        <dbReference type="Proteomes" id="UP000308836"/>
    </source>
</evidence>
<evidence type="ECO:0000313" key="1">
    <source>
        <dbReference type="EMBL" id="TGY65853.1"/>
    </source>
</evidence>
<sequence length="192" mass="22071">MSANAFLWLLLLFLLLGLLVAFRVYRAYIPPVQPARLHYPYALLLGCPSHDDGTMSTSQRLRCETALEAWRQGRFDTLVISGSNVKNEFVEAREMAKWIEAAAPVPLILETKARNTYENLKYAKERIGDVPLLIITSSLHAPRADAMARDFFTDHSVYTYPDHKPRHILREIASRWIFISIERQKKATKKEV</sequence>
<dbReference type="EMBL" id="SRYG01000012">
    <property type="protein sequence ID" value="TGY65853.1"/>
    <property type="molecule type" value="Genomic_DNA"/>
</dbReference>
<gene>
    <name evidence="1" type="ORF">E5336_06785</name>
</gene>
<name>A0AC61R7H3_9FIRM</name>
<accession>A0AC61R7H3</accession>
<organism evidence="1 2">
    <name type="scientific">Dubosiella muris</name>
    <dbReference type="NCBI Taxonomy" id="3038133"/>
    <lineage>
        <taxon>Bacteria</taxon>
        <taxon>Bacillati</taxon>
        <taxon>Bacillota</taxon>
        <taxon>Erysipelotrichia</taxon>
        <taxon>Erysipelotrichales</taxon>
        <taxon>Erysipelotrichaceae</taxon>
        <taxon>Dubosiella</taxon>
    </lineage>
</organism>
<protein>
    <submittedName>
        <fullName evidence="1">YdcF family protein</fullName>
    </submittedName>
</protein>
<comment type="caution">
    <text evidence="1">The sequence shown here is derived from an EMBL/GenBank/DDBJ whole genome shotgun (WGS) entry which is preliminary data.</text>
</comment>
<keyword evidence="2" id="KW-1185">Reference proteome</keyword>